<evidence type="ECO:0000313" key="8">
    <source>
        <dbReference type="Proteomes" id="UP001500603"/>
    </source>
</evidence>
<dbReference type="InterPro" id="IPR012292">
    <property type="entry name" value="Globin/Proto"/>
</dbReference>
<keyword evidence="4" id="KW-0479">Metal-binding</keyword>
<dbReference type="Proteomes" id="UP001500603">
    <property type="component" value="Unassembled WGS sequence"/>
</dbReference>
<dbReference type="RefSeq" id="WP_345499612.1">
    <property type="nucleotide sequence ID" value="NZ_BAABJM010000009.1"/>
</dbReference>
<dbReference type="InterPro" id="IPR019795">
    <property type="entry name" value="Globin_bac-like_CS"/>
</dbReference>
<keyword evidence="8" id="KW-1185">Reference proteome</keyword>
<keyword evidence="3" id="KW-0349">Heme</keyword>
<evidence type="ECO:0000256" key="4">
    <source>
        <dbReference type="ARBA" id="ARBA00022723"/>
    </source>
</evidence>
<comment type="cofactor">
    <cofactor evidence="1">
        <name>heme</name>
        <dbReference type="ChEBI" id="CHEBI:30413"/>
    </cofactor>
</comment>
<evidence type="ECO:0000313" key="7">
    <source>
        <dbReference type="EMBL" id="GAA5068512.1"/>
    </source>
</evidence>
<keyword evidence="2" id="KW-0813">Transport</keyword>
<dbReference type="InterPro" id="IPR001486">
    <property type="entry name" value="Hemoglobin_trunc"/>
</dbReference>
<evidence type="ECO:0000256" key="6">
    <source>
        <dbReference type="SAM" id="MobiDB-lite"/>
    </source>
</evidence>
<evidence type="ECO:0000256" key="5">
    <source>
        <dbReference type="ARBA" id="ARBA00023004"/>
    </source>
</evidence>
<organism evidence="7 8">
    <name type="scientific">Nocardia callitridis</name>
    <dbReference type="NCBI Taxonomy" id="648753"/>
    <lineage>
        <taxon>Bacteria</taxon>
        <taxon>Bacillati</taxon>
        <taxon>Actinomycetota</taxon>
        <taxon>Actinomycetes</taxon>
        <taxon>Mycobacteriales</taxon>
        <taxon>Nocardiaceae</taxon>
        <taxon>Nocardia</taxon>
    </lineage>
</organism>
<proteinExistence type="predicted"/>
<comment type="caution">
    <text evidence="7">The sequence shown here is derived from an EMBL/GenBank/DDBJ whole genome shotgun (WGS) entry which is preliminary data.</text>
</comment>
<protein>
    <submittedName>
        <fullName evidence="7">Group 1 truncated hemoglobin GlbN</fullName>
    </submittedName>
</protein>
<evidence type="ECO:0000256" key="1">
    <source>
        <dbReference type="ARBA" id="ARBA00001971"/>
    </source>
</evidence>
<dbReference type="CDD" id="cd00454">
    <property type="entry name" value="TrHb1_N"/>
    <property type="match status" value="1"/>
</dbReference>
<gene>
    <name evidence="7" type="primary">glbN</name>
    <name evidence="7" type="ORF">GCM10023318_58900</name>
</gene>
<dbReference type="Gene3D" id="1.10.490.10">
    <property type="entry name" value="Globins"/>
    <property type="match status" value="1"/>
</dbReference>
<feature type="region of interest" description="Disordered" evidence="6">
    <location>
        <begin position="1"/>
        <end position="23"/>
    </location>
</feature>
<reference evidence="8" key="1">
    <citation type="journal article" date="2019" name="Int. J. Syst. Evol. Microbiol.">
        <title>The Global Catalogue of Microorganisms (GCM) 10K type strain sequencing project: providing services to taxonomists for standard genome sequencing and annotation.</title>
        <authorList>
            <consortium name="The Broad Institute Genomics Platform"/>
            <consortium name="The Broad Institute Genome Sequencing Center for Infectious Disease"/>
            <person name="Wu L."/>
            <person name="Ma J."/>
        </authorList>
    </citation>
    <scope>NUCLEOTIDE SEQUENCE [LARGE SCALE GENOMIC DNA]</scope>
    <source>
        <strain evidence="8">JCM 18298</strain>
    </source>
</reference>
<dbReference type="SUPFAM" id="SSF46458">
    <property type="entry name" value="Globin-like"/>
    <property type="match status" value="1"/>
</dbReference>
<dbReference type="Pfam" id="PF01152">
    <property type="entry name" value="Bac_globin"/>
    <property type="match status" value="1"/>
</dbReference>
<name>A0ABP9L3F9_9NOCA</name>
<dbReference type="InterPro" id="IPR009050">
    <property type="entry name" value="Globin-like_sf"/>
</dbReference>
<dbReference type="EMBL" id="BAABJM010000009">
    <property type="protein sequence ID" value="GAA5068512.1"/>
    <property type="molecule type" value="Genomic_DNA"/>
</dbReference>
<accession>A0ABP9L3F9</accession>
<evidence type="ECO:0000256" key="2">
    <source>
        <dbReference type="ARBA" id="ARBA00022448"/>
    </source>
</evidence>
<dbReference type="PROSITE" id="PS01213">
    <property type="entry name" value="GLOBIN_FAM_2"/>
    <property type="match status" value="1"/>
</dbReference>
<evidence type="ECO:0000256" key="3">
    <source>
        <dbReference type="ARBA" id="ARBA00022617"/>
    </source>
</evidence>
<keyword evidence="5" id="KW-0408">Iron</keyword>
<sequence>MRKPSWLGKSKTETAPPADSTPIYDKIGGHEALEVVVEDFYVRVLADDELAGFFSGTNMNRLKGKQVEFFAAALGGPEPYTGAPMKQVHQGRGITMHHFGLVAGHLGDALKEAGVPGDIIADILTAISPLAPDIASGATTADQPATS</sequence>